<organism evidence="2 3">
    <name type="scientific">Brevibacterium sediminis</name>
    <dbReference type="NCBI Taxonomy" id="1857024"/>
    <lineage>
        <taxon>Bacteria</taxon>
        <taxon>Bacillati</taxon>
        <taxon>Actinomycetota</taxon>
        <taxon>Actinomycetes</taxon>
        <taxon>Micrococcales</taxon>
        <taxon>Brevibacteriaceae</taxon>
        <taxon>Brevibacterium</taxon>
    </lineage>
</organism>
<evidence type="ECO:0000313" key="3">
    <source>
        <dbReference type="Proteomes" id="UP000314223"/>
    </source>
</evidence>
<dbReference type="AlphaFoldDB" id="A0A5C4X0W7"/>
<sequence length="83" mass="8879">MSSAVSAAPGSAAVVHLKPQFADRLKLQLADRPKSSFADHWGGRSAVARIPVVKDCEPPLRKPADPRGCADRQTADNTRIDSD</sequence>
<accession>A0A5C4X0W7</accession>
<proteinExistence type="predicted"/>
<name>A0A5C4X0W7_9MICO</name>
<evidence type="ECO:0000256" key="1">
    <source>
        <dbReference type="SAM" id="MobiDB-lite"/>
    </source>
</evidence>
<evidence type="ECO:0000313" key="2">
    <source>
        <dbReference type="EMBL" id="TNM53229.1"/>
    </source>
</evidence>
<dbReference type="RefSeq" id="WP_139469822.1">
    <property type="nucleotide sequence ID" value="NZ_VDMQ01000011.1"/>
</dbReference>
<protein>
    <submittedName>
        <fullName evidence="2">Uncharacterized protein</fullName>
    </submittedName>
</protein>
<dbReference type="Proteomes" id="UP000314223">
    <property type="component" value="Unassembled WGS sequence"/>
</dbReference>
<feature type="region of interest" description="Disordered" evidence="1">
    <location>
        <begin position="56"/>
        <end position="83"/>
    </location>
</feature>
<dbReference type="EMBL" id="VDMQ01000011">
    <property type="protein sequence ID" value="TNM53229.1"/>
    <property type="molecule type" value="Genomic_DNA"/>
</dbReference>
<reference evidence="2 3" key="1">
    <citation type="submission" date="2019-06" db="EMBL/GenBank/DDBJ databases">
        <authorList>
            <person name="Mardanova A.M."/>
            <person name="Pudova D.S."/>
            <person name="Shagimardanova E.I."/>
            <person name="Gogoleva N.E."/>
            <person name="Lutfullin M.T."/>
            <person name="Hadieva G.F."/>
            <person name="Sharipova M.R."/>
        </authorList>
    </citation>
    <scope>NUCLEOTIDE SEQUENCE [LARGE SCALE GENOMIC DNA]</scope>
    <source>
        <strain evidence="2 3">MG-1</strain>
    </source>
</reference>
<comment type="caution">
    <text evidence="2">The sequence shown here is derived from an EMBL/GenBank/DDBJ whole genome shotgun (WGS) entry which is preliminary data.</text>
</comment>
<gene>
    <name evidence="2" type="ORF">FHQ09_16100</name>
</gene>